<reference evidence="2" key="1">
    <citation type="journal article" date="2019" name="Int. J. Syst. Evol. Microbiol.">
        <title>The Global Catalogue of Microorganisms (GCM) 10K type strain sequencing project: providing services to taxonomists for standard genome sequencing and annotation.</title>
        <authorList>
            <consortium name="The Broad Institute Genomics Platform"/>
            <consortium name="The Broad Institute Genome Sequencing Center for Infectious Disease"/>
            <person name="Wu L."/>
            <person name="Ma J."/>
        </authorList>
    </citation>
    <scope>NUCLEOTIDE SEQUENCE [LARGE SCALE GENOMIC DNA]</scope>
    <source>
        <strain evidence="2">NBRC 110633</strain>
    </source>
</reference>
<keyword evidence="2" id="KW-1185">Reference proteome</keyword>
<evidence type="ECO:0008006" key="3">
    <source>
        <dbReference type="Google" id="ProtNLM"/>
    </source>
</evidence>
<dbReference type="Gene3D" id="3.40.50.12580">
    <property type="match status" value="1"/>
</dbReference>
<dbReference type="Proteomes" id="UP001156669">
    <property type="component" value="Unassembled WGS sequence"/>
</dbReference>
<dbReference type="EMBL" id="BSOE01000054">
    <property type="protein sequence ID" value="GLR05477.1"/>
    <property type="molecule type" value="Genomic_DNA"/>
</dbReference>
<evidence type="ECO:0000313" key="1">
    <source>
        <dbReference type="EMBL" id="GLR05477.1"/>
    </source>
</evidence>
<protein>
    <recommendedName>
        <fullName evidence="3">UDP-N-acetylglucosamine 2-epimerase domain-containing protein</fullName>
    </recommendedName>
</protein>
<gene>
    <name evidence="1" type="ORF">GCM10007906_30650</name>
</gene>
<comment type="caution">
    <text evidence="1">The sequence shown here is derived from an EMBL/GenBank/DDBJ whole genome shotgun (WGS) entry which is preliminary data.</text>
</comment>
<name>A0ABQ5Y7B1_9VIBR</name>
<evidence type="ECO:0000313" key="2">
    <source>
        <dbReference type="Proteomes" id="UP001156669"/>
    </source>
</evidence>
<accession>A0ABQ5Y7B1</accession>
<proteinExistence type="predicted"/>
<dbReference type="InterPro" id="IPR043148">
    <property type="entry name" value="TagF_C"/>
</dbReference>
<sequence length="363" mass="41022">MKNIVVQCANNIAHHYHVYGIVKELSMMNNSRTTVIHHDSCSDVSLFEMNNVFIKNQKYKPFSGIEQLARFINIKLKRIKTVDNYLLLKSADVIKNADVFICTDLIVGKRIKEFNPNCKVVWALHGAVANSFMNSVDTDGVDLILSCGETTTNAVGSGFNGKIVEVGSVKLHSCKSNDKKVSKIELFGNENRTVLYNPHFNNKIGARSWDDHGIELLDWFKNNSDFNLIFSPHPMLVKKIDESILSQYKTDNIHIDLGGSRSMNMSYEPVVDVYIGDVSSHALEYMSMNQRTFVFHSNQDLSNESTTMHKHGRTFNSFDEFSSELLNKISENEAEIQKRYISTVFSPVTNPCSLSASVIMDLL</sequence>
<organism evidence="1 2">
    <name type="scientific">Vibrio hyugaensis</name>
    <dbReference type="NCBI Taxonomy" id="1534743"/>
    <lineage>
        <taxon>Bacteria</taxon>
        <taxon>Pseudomonadati</taxon>
        <taxon>Pseudomonadota</taxon>
        <taxon>Gammaproteobacteria</taxon>
        <taxon>Vibrionales</taxon>
        <taxon>Vibrionaceae</taxon>
        <taxon>Vibrio</taxon>
    </lineage>
</organism>